<proteinExistence type="inferred from homology"/>
<comment type="caution">
    <text evidence="11">The sequence shown here is derived from an EMBL/GenBank/DDBJ whole genome shotgun (WGS) entry which is preliminary data.</text>
</comment>
<dbReference type="Proteomes" id="UP001500454">
    <property type="component" value="Unassembled WGS sequence"/>
</dbReference>
<feature type="transmembrane region" description="Helical" evidence="8">
    <location>
        <begin position="181"/>
        <end position="203"/>
    </location>
</feature>
<evidence type="ECO:0000313" key="11">
    <source>
        <dbReference type="EMBL" id="GAA4387158.1"/>
    </source>
</evidence>
<reference evidence="12" key="1">
    <citation type="journal article" date="2019" name="Int. J. Syst. Evol. Microbiol.">
        <title>The Global Catalogue of Microorganisms (GCM) 10K type strain sequencing project: providing services to taxonomists for standard genome sequencing and annotation.</title>
        <authorList>
            <consortium name="The Broad Institute Genomics Platform"/>
            <consortium name="The Broad Institute Genome Sequencing Center for Infectious Disease"/>
            <person name="Wu L."/>
            <person name="Ma J."/>
        </authorList>
    </citation>
    <scope>NUCLEOTIDE SEQUENCE [LARGE SCALE GENOMIC DNA]</scope>
    <source>
        <strain evidence="12">JCM 17924</strain>
    </source>
</reference>
<feature type="transmembrane region" description="Helical" evidence="8">
    <location>
        <begin position="215"/>
        <end position="233"/>
    </location>
</feature>
<dbReference type="Gene3D" id="3.40.50.720">
    <property type="entry name" value="NAD(P)-binding Rossmann-like Domain"/>
    <property type="match status" value="1"/>
</dbReference>
<sequence>MHLPIFSDILVILLLSVGVILIFNRLKLPSIIGFLVTGMVAGPFALGLVKAQAEVDQLAELGVMLLMFTIGLEFSLQSLGRIKRAVFLGGSLQVGLTIGAVYALATFGGFPPATALFWGFLFSLSSTAIVLKLLQDRLEMESMHGQVTLAILIFQDLIVVPMMLLTPLLGGQGSDNPWLDLGLMAAKMVGVLALVFVGARYLMPRLLFAVAKTRSRELFLLTIIGTCLGVAWLTSEAGLSMALGAFMAGLIISESEYSYEAVSNVLPFREIFASFFFVSIGMLFDVRFLLAHPVQILLLTLGVMVLKLLLTVAATAVLRLPMRTVLLVGLALCQVGEFAFILSRVGLDAGVIQQADYQLFLAVSVLTMSLTPVVLLFAEPLVVLFMRLPLPASMLRPVPLGVAAAAGVGELPAAVNDHLVVVGYGLNGRNLVHTAKFAKIPYVIIETNPVTVRRERERGEPILYGDATQEHVLEQARVTHARVMVVAISDPASSRRVVVALRRLNPQACIFVRTRYIAEIEELRRLGATEVIPEELETSIEIFSRVLAKYLVPMHDIDQLIKELRADSYQMMRGRSLSTTDWSAMHLSLSDSELMTIPVGAGTFLSGRTLGEAEVRQRFSISLLAIRRQGQMIDQIDAETVIQPGDTLYVFGKQEQVNEFARALG</sequence>
<feature type="domain" description="RCK N-terminal" evidence="9">
    <location>
        <begin position="416"/>
        <end position="533"/>
    </location>
</feature>
<organism evidence="11 12">
    <name type="scientific">Hymenobacter koreensis</name>
    <dbReference type="NCBI Taxonomy" id="1084523"/>
    <lineage>
        <taxon>Bacteria</taxon>
        <taxon>Pseudomonadati</taxon>
        <taxon>Bacteroidota</taxon>
        <taxon>Cytophagia</taxon>
        <taxon>Cytophagales</taxon>
        <taxon>Hymenobacteraceae</taxon>
        <taxon>Hymenobacter</taxon>
    </lineage>
</organism>
<keyword evidence="4" id="KW-0633">Potassium transport</keyword>
<feature type="transmembrane region" description="Helical" evidence="8">
    <location>
        <begin position="6"/>
        <end position="24"/>
    </location>
</feature>
<keyword evidence="12" id="KW-1185">Reference proteome</keyword>
<dbReference type="Pfam" id="PF02254">
    <property type="entry name" value="TrkA_N"/>
    <property type="match status" value="1"/>
</dbReference>
<evidence type="ECO:0000256" key="6">
    <source>
        <dbReference type="ARBA" id="ARBA00022989"/>
    </source>
</evidence>
<feature type="transmembrane region" description="Helical" evidence="8">
    <location>
        <begin position="325"/>
        <end position="347"/>
    </location>
</feature>
<keyword evidence="5 8" id="KW-0812">Transmembrane</keyword>
<evidence type="ECO:0000313" key="12">
    <source>
        <dbReference type="Proteomes" id="UP001500454"/>
    </source>
</evidence>
<dbReference type="PROSITE" id="PS51201">
    <property type="entry name" value="RCK_N"/>
    <property type="match status" value="1"/>
</dbReference>
<dbReference type="InterPro" id="IPR003148">
    <property type="entry name" value="RCK_N"/>
</dbReference>
<feature type="transmembrane region" description="Helical" evidence="8">
    <location>
        <begin position="86"/>
        <end position="110"/>
    </location>
</feature>
<feature type="transmembrane region" description="Helical" evidence="8">
    <location>
        <begin position="147"/>
        <end position="169"/>
    </location>
</feature>
<feature type="transmembrane region" description="Helical" evidence="8">
    <location>
        <begin position="61"/>
        <end position="79"/>
    </location>
</feature>
<dbReference type="SUPFAM" id="SSF51735">
    <property type="entry name" value="NAD(P)-binding Rossmann-fold domains"/>
    <property type="match status" value="1"/>
</dbReference>
<dbReference type="Pfam" id="PF02080">
    <property type="entry name" value="TrkA_C"/>
    <property type="match status" value="1"/>
</dbReference>
<name>A0ABP8J9U0_9BACT</name>
<evidence type="ECO:0000256" key="3">
    <source>
        <dbReference type="ARBA" id="ARBA00022448"/>
    </source>
</evidence>
<feature type="transmembrane region" description="Helical" evidence="8">
    <location>
        <begin position="31"/>
        <end position="49"/>
    </location>
</feature>
<dbReference type="PANTHER" id="PTHR42751">
    <property type="entry name" value="SODIUM/HYDROGEN EXCHANGER FAMILY/TRKA DOMAIN PROTEIN"/>
    <property type="match status" value="1"/>
</dbReference>
<dbReference type="Gene3D" id="3.30.70.1450">
    <property type="entry name" value="Regulator of K+ conductance, C-terminal domain"/>
    <property type="match status" value="1"/>
</dbReference>
<feature type="transmembrane region" description="Helical" evidence="8">
    <location>
        <begin position="296"/>
        <end position="318"/>
    </location>
</feature>
<dbReference type="PANTHER" id="PTHR42751:SF3">
    <property type="entry name" value="SODIUM_GLUTAMATE SYMPORTER"/>
    <property type="match status" value="1"/>
</dbReference>
<feature type="transmembrane region" description="Helical" evidence="8">
    <location>
        <begin position="271"/>
        <end position="290"/>
    </location>
</feature>
<dbReference type="InterPro" id="IPR036291">
    <property type="entry name" value="NAD(P)-bd_dom_sf"/>
</dbReference>
<comment type="similarity">
    <text evidence="2">Belongs to the monovalent cation:proton antiporter 2 (CPA2) transporter (TC 2.A.37) family.</text>
</comment>
<evidence type="ECO:0000256" key="2">
    <source>
        <dbReference type="ARBA" id="ARBA00005551"/>
    </source>
</evidence>
<dbReference type="PROSITE" id="PS51202">
    <property type="entry name" value="RCK_C"/>
    <property type="match status" value="1"/>
</dbReference>
<evidence type="ECO:0000256" key="1">
    <source>
        <dbReference type="ARBA" id="ARBA00004141"/>
    </source>
</evidence>
<dbReference type="InterPro" id="IPR038770">
    <property type="entry name" value="Na+/solute_symporter_sf"/>
</dbReference>
<keyword evidence="7 8" id="KW-0472">Membrane</keyword>
<evidence type="ECO:0000256" key="8">
    <source>
        <dbReference type="SAM" id="Phobius"/>
    </source>
</evidence>
<dbReference type="Pfam" id="PF00999">
    <property type="entry name" value="Na_H_Exchanger"/>
    <property type="match status" value="1"/>
</dbReference>
<keyword evidence="3" id="KW-0813">Transport</keyword>
<evidence type="ECO:0000256" key="7">
    <source>
        <dbReference type="ARBA" id="ARBA00023136"/>
    </source>
</evidence>
<dbReference type="InterPro" id="IPR036721">
    <property type="entry name" value="RCK_C_sf"/>
</dbReference>
<evidence type="ECO:0000259" key="10">
    <source>
        <dbReference type="PROSITE" id="PS51202"/>
    </source>
</evidence>
<dbReference type="SUPFAM" id="SSF116726">
    <property type="entry name" value="TrkA C-terminal domain-like"/>
    <property type="match status" value="1"/>
</dbReference>
<feature type="transmembrane region" description="Helical" evidence="8">
    <location>
        <begin position="116"/>
        <end position="135"/>
    </location>
</feature>
<keyword evidence="6 8" id="KW-1133">Transmembrane helix</keyword>
<dbReference type="EMBL" id="BAABHA010000010">
    <property type="protein sequence ID" value="GAA4387158.1"/>
    <property type="molecule type" value="Genomic_DNA"/>
</dbReference>
<feature type="transmembrane region" description="Helical" evidence="8">
    <location>
        <begin position="359"/>
        <end position="386"/>
    </location>
</feature>
<evidence type="ECO:0000256" key="5">
    <source>
        <dbReference type="ARBA" id="ARBA00022692"/>
    </source>
</evidence>
<keyword evidence="4" id="KW-0406">Ion transport</keyword>
<feature type="domain" description="RCK C-terminal" evidence="10">
    <location>
        <begin position="582"/>
        <end position="665"/>
    </location>
</feature>
<dbReference type="InterPro" id="IPR006037">
    <property type="entry name" value="RCK_C"/>
</dbReference>
<accession>A0ABP8J9U0</accession>
<comment type="subcellular location">
    <subcellularLocation>
        <location evidence="1">Membrane</location>
        <topology evidence="1">Multi-pass membrane protein</topology>
    </subcellularLocation>
</comment>
<keyword evidence="4" id="KW-0630">Potassium</keyword>
<dbReference type="InterPro" id="IPR006153">
    <property type="entry name" value="Cation/H_exchanger_TM"/>
</dbReference>
<protein>
    <submittedName>
        <fullName evidence="11">Monovalent cation:proton antiporter family protein</fullName>
    </submittedName>
</protein>
<evidence type="ECO:0000256" key="4">
    <source>
        <dbReference type="ARBA" id="ARBA00022538"/>
    </source>
</evidence>
<gene>
    <name evidence="11" type="ORF">GCM10023186_32530</name>
</gene>
<dbReference type="RefSeq" id="WP_345226001.1">
    <property type="nucleotide sequence ID" value="NZ_BAABHA010000010.1"/>
</dbReference>
<evidence type="ECO:0000259" key="9">
    <source>
        <dbReference type="PROSITE" id="PS51201"/>
    </source>
</evidence>
<dbReference type="Gene3D" id="1.20.1530.20">
    <property type="match status" value="1"/>
</dbReference>